<evidence type="ECO:0000313" key="3">
    <source>
        <dbReference type="Proteomes" id="UP001016761"/>
    </source>
</evidence>
<reference evidence="2 3" key="1">
    <citation type="submission" date="2020-06" db="EMBL/GenBank/DDBJ databases">
        <title>Haloterrigena sp. nov., an extremely halophilic archaeon isolated from a saline sediment.</title>
        <authorList>
            <person name="Liu B.-B."/>
        </authorList>
    </citation>
    <scope>NUCLEOTIDE SEQUENCE [LARGE SCALE GENOMIC DNA]</scope>
    <source>
        <strain evidence="2 3">SYSU A558-1</strain>
    </source>
</reference>
<dbReference type="Pfam" id="PF26222">
    <property type="entry name" value="DUF8048"/>
    <property type="match status" value="1"/>
</dbReference>
<feature type="domain" description="DUF8048" evidence="1">
    <location>
        <begin position="27"/>
        <end position="151"/>
    </location>
</feature>
<organism evidence="2 3">
    <name type="scientific">Haloterrigena gelatinilytica</name>
    <dbReference type="NCBI Taxonomy" id="2741724"/>
    <lineage>
        <taxon>Archaea</taxon>
        <taxon>Methanobacteriati</taxon>
        <taxon>Methanobacteriota</taxon>
        <taxon>Stenosarchaea group</taxon>
        <taxon>Halobacteria</taxon>
        <taxon>Halobacteriales</taxon>
        <taxon>Natrialbaceae</taxon>
        <taxon>Haloterrigena</taxon>
    </lineage>
</organism>
<dbReference type="RefSeq" id="WP_174680892.1">
    <property type="nucleotide sequence ID" value="NZ_JABUQZ010000001.1"/>
</dbReference>
<gene>
    <name evidence="2" type="ORF">HTZ84_11980</name>
</gene>
<dbReference type="EMBL" id="JABUQZ010000001">
    <property type="protein sequence ID" value="NUC73021.1"/>
    <property type="molecule type" value="Genomic_DNA"/>
</dbReference>
<protein>
    <recommendedName>
        <fullName evidence="1">DUF8048 domain-containing protein</fullName>
    </recommendedName>
</protein>
<sequence length="508" mass="56602">MGENKCHVYLDRESNSSYVGDPFVGVPISRDIIEAVATQYHVESHSLARALREVRNTSVINVETLFTGFDPLPVGRSDDGLLYVLAEADGCWDTVASRIGLTEDGREAVAAAHDWQVREVIKDREVRGGGGFVVSCSEFPVDAIDDIVAVVAKTRLTNRQATSWILSQYVPGSDAIARILSVPESIVQSELATVDQATRQSAAEIRTLNVPGPLTRLEPEPQASTWMGLNWSRWFDLQDWKTLRKELPRRPGLYRVRHSELPGLMYIGESGSEGGVRQRVGLGLSAGVNESNQQTSDKHGAAHPLQQITEIAGGKMEVSVTTPPISSNQRHRRAIEATLVAVCRREIGWTPMVQLNREPAVHVSDSDGELHHELRDIAERSSYTVPSWQPWRDVTAPQWVGLNWTESRPLSERDGINSSGVHAFRLWREDQTGEWWDQTVQEVGTTGSISSRLFKLQNEYGDEMRFSVVTLDGLSSDTQRRSRELRETRYDLVGAHYLATGTPPKAQF</sequence>
<dbReference type="Proteomes" id="UP001016761">
    <property type="component" value="Unassembled WGS sequence"/>
</dbReference>
<dbReference type="InterPro" id="IPR058361">
    <property type="entry name" value="DUF8048"/>
</dbReference>
<accession>A0ABX2LJR6</accession>
<keyword evidence="3" id="KW-1185">Reference proteome</keyword>
<evidence type="ECO:0000259" key="1">
    <source>
        <dbReference type="Pfam" id="PF26222"/>
    </source>
</evidence>
<evidence type="ECO:0000313" key="2">
    <source>
        <dbReference type="EMBL" id="NUC73021.1"/>
    </source>
</evidence>
<name>A0ABX2LJR6_9EURY</name>
<comment type="caution">
    <text evidence="2">The sequence shown here is derived from an EMBL/GenBank/DDBJ whole genome shotgun (WGS) entry which is preliminary data.</text>
</comment>
<proteinExistence type="predicted"/>